<feature type="transmembrane region" description="Helical" evidence="5">
    <location>
        <begin position="426"/>
        <end position="449"/>
    </location>
</feature>
<dbReference type="PROSITE" id="PS50850">
    <property type="entry name" value="MFS"/>
    <property type="match status" value="1"/>
</dbReference>
<dbReference type="EMBL" id="BPLQ01009845">
    <property type="protein sequence ID" value="GIY46927.1"/>
    <property type="molecule type" value="Genomic_DNA"/>
</dbReference>
<feature type="transmembrane region" description="Helical" evidence="5">
    <location>
        <begin position="461"/>
        <end position="481"/>
    </location>
</feature>
<keyword evidence="2 5" id="KW-0812">Transmembrane</keyword>
<feature type="transmembrane region" description="Helical" evidence="5">
    <location>
        <begin position="373"/>
        <end position="394"/>
    </location>
</feature>
<reference evidence="7 8" key="1">
    <citation type="submission" date="2021-06" db="EMBL/GenBank/DDBJ databases">
        <title>Caerostris darwini draft genome.</title>
        <authorList>
            <person name="Kono N."/>
            <person name="Arakawa K."/>
        </authorList>
    </citation>
    <scope>NUCLEOTIDE SEQUENCE [LARGE SCALE GENOMIC DNA]</scope>
</reference>
<evidence type="ECO:0000256" key="5">
    <source>
        <dbReference type="SAM" id="Phobius"/>
    </source>
</evidence>
<dbReference type="InterPro" id="IPR036259">
    <property type="entry name" value="MFS_trans_sf"/>
</dbReference>
<dbReference type="GO" id="GO:0016020">
    <property type="term" value="C:membrane"/>
    <property type="evidence" value="ECO:0007669"/>
    <property type="project" value="UniProtKB-SubCell"/>
</dbReference>
<feature type="domain" description="Major facilitator superfamily (MFS) profile" evidence="6">
    <location>
        <begin position="87"/>
        <end position="515"/>
    </location>
</feature>
<accession>A0AAV4TNL6</accession>
<dbReference type="AlphaFoldDB" id="A0AAV4TNL6"/>
<sequence>MADLNKNDLGTGKKEDVMDLVKGEGPWQRRILALIIICSIPLASHNLAMSFFAPNIDHWCARPPGSNLSVEEWKRIALPPDDYKCYRYASINYSHLQEGYVNNSTGREIVACDSWEYDDSTYINTVLSQWNLVCNREWFISFSKSIFIAGYMCSVSLFGYLSDKFGRRPVIITCNLIAVISAITCTFSTSYLMFAVCRFFIAAGVAGSFNTAFVLLTEIIGPQYRTLYGIGVNMGWIIGYLSLPAIAYFLLDWLWIQVVITLPSIIFLSSYWLLPESPRWLITHGKLDAAIQLLQEAAKKNGVDFENIGSKVKETVSKTSKAHETENSSVNILQLFKPGLWQNTTIVFYIWTVIAFVYYGITYNTNELAGDPFLNFALYGLIEVPSYAITLFVIQSKGRRNPLSISMIVVGISCLLMYPIPEDPWWIGVILSLFGKFFITSAFGIVYVFTAEIFPTVVRNVGLGSASVSARIGSFIAPFVRELGKATHPVVPQIFYGVLAATAGCLVLLLPETNKRSVPDTLKEATEISK</sequence>
<feature type="transmembrane region" description="Helical" evidence="5">
    <location>
        <begin position="254"/>
        <end position="274"/>
    </location>
</feature>
<keyword evidence="8" id="KW-1185">Reference proteome</keyword>
<feature type="transmembrane region" description="Helical" evidence="5">
    <location>
        <begin position="199"/>
        <end position="220"/>
    </location>
</feature>
<protein>
    <submittedName>
        <fullName evidence="7">Organic cation transporter protein</fullName>
    </submittedName>
</protein>
<evidence type="ECO:0000313" key="8">
    <source>
        <dbReference type="Proteomes" id="UP001054837"/>
    </source>
</evidence>
<gene>
    <name evidence="7" type="primary">Orct</name>
    <name evidence="7" type="ORF">CDAR_40661</name>
</gene>
<dbReference type="CDD" id="cd17317">
    <property type="entry name" value="MFS_SLC22"/>
    <property type="match status" value="1"/>
</dbReference>
<proteinExistence type="predicted"/>
<dbReference type="InterPro" id="IPR020846">
    <property type="entry name" value="MFS_dom"/>
</dbReference>
<feature type="transmembrane region" description="Helical" evidence="5">
    <location>
        <begin position="170"/>
        <end position="193"/>
    </location>
</feature>
<evidence type="ECO:0000313" key="7">
    <source>
        <dbReference type="EMBL" id="GIY46927.1"/>
    </source>
</evidence>
<feature type="transmembrane region" description="Helical" evidence="5">
    <location>
        <begin position="227"/>
        <end position="248"/>
    </location>
</feature>
<dbReference type="InterPro" id="IPR005828">
    <property type="entry name" value="MFS_sugar_transport-like"/>
</dbReference>
<comment type="subcellular location">
    <subcellularLocation>
        <location evidence="1">Membrane</location>
        <topology evidence="1">Multi-pass membrane protein</topology>
    </subcellularLocation>
</comment>
<keyword evidence="3 5" id="KW-1133">Transmembrane helix</keyword>
<dbReference type="Proteomes" id="UP001054837">
    <property type="component" value="Unassembled WGS sequence"/>
</dbReference>
<comment type="caution">
    <text evidence="7">The sequence shown here is derived from an EMBL/GenBank/DDBJ whole genome shotgun (WGS) entry which is preliminary data.</text>
</comment>
<name>A0AAV4TNL6_9ARAC</name>
<evidence type="ECO:0000256" key="4">
    <source>
        <dbReference type="ARBA" id="ARBA00023136"/>
    </source>
</evidence>
<feature type="transmembrane region" description="Helical" evidence="5">
    <location>
        <begin position="138"/>
        <end position="158"/>
    </location>
</feature>
<dbReference type="GO" id="GO:0022857">
    <property type="term" value="F:transmembrane transporter activity"/>
    <property type="evidence" value="ECO:0007669"/>
    <property type="project" value="InterPro"/>
</dbReference>
<evidence type="ECO:0000259" key="6">
    <source>
        <dbReference type="PROSITE" id="PS50850"/>
    </source>
</evidence>
<feature type="transmembrane region" description="Helical" evidence="5">
    <location>
        <begin position="31"/>
        <end position="53"/>
    </location>
</feature>
<keyword evidence="4 5" id="KW-0472">Membrane</keyword>
<dbReference type="SUPFAM" id="SSF103473">
    <property type="entry name" value="MFS general substrate transporter"/>
    <property type="match status" value="1"/>
</dbReference>
<evidence type="ECO:0000256" key="3">
    <source>
        <dbReference type="ARBA" id="ARBA00022989"/>
    </source>
</evidence>
<dbReference type="PANTHER" id="PTHR24064">
    <property type="entry name" value="SOLUTE CARRIER FAMILY 22 MEMBER"/>
    <property type="match status" value="1"/>
</dbReference>
<evidence type="ECO:0000256" key="2">
    <source>
        <dbReference type="ARBA" id="ARBA00022692"/>
    </source>
</evidence>
<organism evidence="7 8">
    <name type="scientific">Caerostris darwini</name>
    <dbReference type="NCBI Taxonomy" id="1538125"/>
    <lineage>
        <taxon>Eukaryota</taxon>
        <taxon>Metazoa</taxon>
        <taxon>Ecdysozoa</taxon>
        <taxon>Arthropoda</taxon>
        <taxon>Chelicerata</taxon>
        <taxon>Arachnida</taxon>
        <taxon>Araneae</taxon>
        <taxon>Araneomorphae</taxon>
        <taxon>Entelegynae</taxon>
        <taxon>Araneoidea</taxon>
        <taxon>Araneidae</taxon>
        <taxon>Caerostris</taxon>
    </lineage>
</organism>
<feature type="transmembrane region" description="Helical" evidence="5">
    <location>
        <begin position="493"/>
        <end position="510"/>
    </location>
</feature>
<evidence type="ECO:0000256" key="1">
    <source>
        <dbReference type="ARBA" id="ARBA00004141"/>
    </source>
</evidence>
<feature type="transmembrane region" description="Helical" evidence="5">
    <location>
        <begin position="340"/>
        <end position="361"/>
    </location>
</feature>
<dbReference type="Pfam" id="PF00083">
    <property type="entry name" value="Sugar_tr"/>
    <property type="match status" value="1"/>
</dbReference>
<feature type="transmembrane region" description="Helical" evidence="5">
    <location>
        <begin position="401"/>
        <end position="420"/>
    </location>
</feature>
<dbReference type="Gene3D" id="1.20.1250.20">
    <property type="entry name" value="MFS general substrate transporter like domains"/>
    <property type="match status" value="1"/>
</dbReference>